<evidence type="ECO:0000313" key="1">
    <source>
        <dbReference type="EMBL" id="CEK69721.1"/>
    </source>
</evidence>
<proteinExistence type="predicted"/>
<gene>
    <name evidence="1" type="primary">ORF71340</name>
</gene>
<name>A0A0B6ZPD8_9EUPU</name>
<sequence length="58" mass="6267">MGILRICTIPNPSQISSSTVRLGEIGDLLLDDGDTGEGDRDGRISRKGGSRYMLGRLF</sequence>
<dbReference type="EMBL" id="HACG01022856">
    <property type="protein sequence ID" value="CEK69721.1"/>
    <property type="molecule type" value="Transcribed_RNA"/>
</dbReference>
<organism evidence="1">
    <name type="scientific">Arion vulgaris</name>
    <dbReference type="NCBI Taxonomy" id="1028688"/>
    <lineage>
        <taxon>Eukaryota</taxon>
        <taxon>Metazoa</taxon>
        <taxon>Spiralia</taxon>
        <taxon>Lophotrochozoa</taxon>
        <taxon>Mollusca</taxon>
        <taxon>Gastropoda</taxon>
        <taxon>Heterobranchia</taxon>
        <taxon>Euthyneura</taxon>
        <taxon>Panpulmonata</taxon>
        <taxon>Eupulmonata</taxon>
        <taxon>Stylommatophora</taxon>
        <taxon>Helicina</taxon>
        <taxon>Arionoidea</taxon>
        <taxon>Arionidae</taxon>
        <taxon>Arion</taxon>
    </lineage>
</organism>
<dbReference type="AlphaFoldDB" id="A0A0B6ZPD8"/>
<accession>A0A0B6ZPD8</accession>
<protein>
    <submittedName>
        <fullName evidence="1">Uncharacterized protein</fullName>
    </submittedName>
</protein>
<reference evidence="1" key="1">
    <citation type="submission" date="2014-12" db="EMBL/GenBank/DDBJ databases">
        <title>Insight into the proteome of Arion vulgaris.</title>
        <authorList>
            <person name="Aradska J."/>
            <person name="Bulat T."/>
            <person name="Smidak R."/>
            <person name="Sarate P."/>
            <person name="Gangsoo J."/>
            <person name="Sialana F."/>
            <person name="Bilban M."/>
            <person name="Lubec G."/>
        </authorList>
    </citation>
    <scope>NUCLEOTIDE SEQUENCE</scope>
    <source>
        <tissue evidence="1">Skin</tissue>
    </source>
</reference>